<gene>
    <name evidence="3" type="ORF">CLV75_3326</name>
</gene>
<evidence type="ECO:0000313" key="3">
    <source>
        <dbReference type="EMBL" id="RLK02774.1"/>
    </source>
</evidence>
<dbReference type="InterPro" id="IPR035940">
    <property type="entry name" value="CAP_sf"/>
</dbReference>
<dbReference type="InterPro" id="IPR014044">
    <property type="entry name" value="CAP_dom"/>
</dbReference>
<dbReference type="CDD" id="cd05379">
    <property type="entry name" value="CAP_bacterial"/>
    <property type="match status" value="1"/>
</dbReference>
<dbReference type="AlphaFoldDB" id="A0A497Z988"/>
<feature type="compositionally biased region" description="Acidic residues" evidence="1">
    <location>
        <begin position="203"/>
        <end position="285"/>
    </location>
</feature>
<dbReference type="Gene3D" id="3.40.33.10">
    <property type="entry name" value="CAP"/>
    <property type="match status" value="1"/>
</dbReference>
<dbReference type="EMBL" id="RCCT01000005">
    <property type="protein sequence ID" value="RLK02774.1"/>
    <property type="molecule type" value="Genomic_DNA"/>
</dbReference>
<name>A0A497Z988_9RHOB</name>
<accession>A0A497Z988</accession>
<dbReference type="OrthoDB" id="419320at2"/>
<comment type="caution">
    <text evidence="3">The sequence shown here is derived from an EMBL/GenBank/DDBJ whole genome shotgun (WGS) entry which is preliminary data.</text>
</comment>
<feature type="compositionally biased region" description="Acidic residues" evidence="1">
    <location>
        <begin position="181"/>
        <end position="195"/>
    </location>
</feature>
<sequence length="382" mass="42041">MSTASTVEREMLALINQERTSRGLDPLELERNLNESSEDHSTWMLDTDRFSHTGQGGSSATQRMQAAGFDLSGSWRTGENIAWQSERGAPGISDDVAQLHQNLMNSPGHRANILNPDFKYIGIGIEEGDMQGFDAVMVTQNFAATQGEVDLDNGGTTPPVNPPVEEVAEPEEEVTTPTEPEVPDTDVTETEEPVDETPVAEVPETDEPAEETPDEDVTETEEPTDETPDTDVTETDDQVEETPETDVTETEEPETPDTDVTEVEDPEPEVPDTDVTEVEEPEPETPEVVVDNGEPGADCFDVQAFLAGIEAFVNALQAHFDQFEWSPVQQADTTPEMDDFDLVFDTDVADDMIETVETTVEDMNDDMCGMFVFEMNCGFDWG</sequence>
<evidence type="ECO:0000259" key="2">
    <source>
        <dbReference type="Pfam" id="PF00188"/>
    </source>
</evidence>
<keyword evidence="4" id="KW-1185">Reference proteome</keyword>
<dbReference type="PANTHER" id="PTHR31157">
    <property type="entry name" value="SCP DOMAIN-CONTAINING PROTEIN"/>
    <property type="match status" value="1"/>
</dbReference>
<dbReference type="STRING" id="981384.GCA_000192475_00187"/>
<evidence type="ECO:0000256" key="1">
    <source>
        <dbReference type="SAM" id="MobiDB-lite"/>
    </source>
</evidence>
<dbReference type="SUPFAM" id="SSF55797">
    <property type="entry name" value="PR-1-like"/>
    <property type="match status" value="1"/>
</dbReference>
<dbReference type="RefSeq" id="WP_010443601.1">
    <property type="nucleotide sequence ID" value="NZ_AEYW01000025.1"/>
</dbReference>
<proteinExistence type="predicted"/>
<evidence type="ECO:0000313" key="4">
    <source>
        <dbReference type="Proteomes" id="UP000271700"/>
    </source>
</evidence>
<dbReference type="Pfam" id="PF00188">
    <property type="entry name" value="CAP"/>
    <property type="match status" value="1"/>
</dbReference>
<organism evidence="3 4">
    <name type="scientific">Ruegeria conchae</name>
    <dbReference type="NCBI Taxonomy" id="981384"/>
    <lineage>
        <taxon>Bacteria</taxon>
        <taxon>Pseudomonadati</taxon>
        <taxon>Pseudomonadota</taxon>
        <taxon>Alphaproteobacteria</taxon>
        <taxon>Rhodobacterales</taxon>
        <taxon>Roseobacteraceae</taxon>
        <taxon>Ruegeria</taxon>
    </lineage>
</organism>
<feature type="region of interest" description="Disordered" evidence="1">
    <location>
        <begin position="148"/>
        <end position="295"/>
    </location>
</feature>
<protein>
    <submittedName>
        <fullName evidence="3">Cysteine-rich secretory protein family protein</fullName>
    </submittedName>
</protein>
<reference evidence="3 4" key="1">
    <citation type="submission" date="2018-10" db="EMBL/GenBank/DDBJ databases">
        <title>Genomic Encyclopedia of Archaeal and Bacterial Type Strains, Phase II (KMG-II): from individual species to whole genera.</title>
        <authorList>
            <person name="Goeker M."/>
        </authorList>
    </citation>
    <scope>NUCLEOTIDE SEQUENCE [LARGE SCALE GENOMIC DNA]</scope>
    <source>
        <strain evidence="3 4">DSM 29317</strain>
    </source>
</reference>
<feature type="domain" description="SCP" evidence="2">
    <location>
        <begin position="12"/>
        <end position="142"/>
    </location>
</feature>
<dbReference type="PANTHER" id="PTHR31157:SF1">
    <property type="entry name" value="SCP DOMAIN-CONTAINING PROTEIN"/>
    <property type="match status" value="1"/>
</dbReference>
<dbReference type="Proteomes" id="UP000271700">
    <property type="component" value="Unassembled WGS sequence"/>
</dbReference>